<evidence type="ECO:0000313" key="3">
    <source>
        <dbReference type="EMBL" id="KAJ4846708.1"/>
    </source>
</evidence>
<keyword evidence="1" id="KW-0472">Membrane</keyword>
<protein>
    <submittedName>
        <fullName evidence="2">Uncharacterized protein</fullName>
    </submittedName>
</protein>
<keyword evidence="4" id="KW-1185">Reference proteome</keyword>
<organism evidence="2 4">
    <name type="scientific">Turnera subulata</name>
    <dbReference type="NCBI Taxonomy" id="218843"/>
    <lineage>
        <taxon>Eukaryota</taxon>
        <taxon>Viridiplantae</taxon>
        <taxon>Streptophyta</taxon>
        <taxon>Embryophyta</taxon>
        <taxon>Tracheophyta</taxon>
        <taxon>Spermatophyta</taxon>
        <taxon>Magnoliopsida</taxon>
        <taxon>eudicotyledons</taxon>
        <taxon>Gunneridae</taxon>
        <taxon>Pentapetalae</taxon>
        <taxon>rosids</taxon>
        <taxon>fabids</taxon>
        <taxon>Malpighiales</taxon>
        <taxon>Passifloraceae</taxon>
        <taxon>Turnera</taxon>
    </lineage>
</organism>
<gene>
    <name evidence="2" type="ORF">Tsubulata_005161</name>
    <name evidence="3" type="ORF">Tsubulata_005164</name>
</gene>
<feature type="transmembrane region" description="Helical" evidence="1">
    <location>
        <begin position="22"/>
        <end position="44"/>
    </location>
</feature>
<comment type="caution">
    <text evidence="2">The sequence shown here is derived from an EMBL/GenBank/DDBJ whole genome shotgun (WGS) entry which is preliminary data.</text>
</comment>
<proteinExistence type="predicted"/>
<keyword evidence="1" id="KW-1133">Transmembrane helix</keyword>
<name>A0A9Q0JL38_9ROSI</name>
<evidence type="ECO:0000256" key="1">
    <source>
        <dbReference type="SAM" id="Phobius"/>
    </source>
</evidence>
<accession>A0A9Q0JL38</accession>
<dbReference type="AlphaFoldDB" id="A0A9Q0JL38"/>
<evidence type="ECO:0000313" key="4">
    <source>
        <dbReference type="Proteomes" id="UP001141552"/>
    </source>
</evidence>
<reference evidence="2" key="2">
    <citation type="journal article" date="2023" name="Plants (Basel)">
        <title>Annotation of the Turnera subulata (Passifloraceae) Draft Genome Reveals the S-Locus Evolved after the Divergence of Turneroideae from Passifloroideae in a Stepwise Manner.</title>
        <authorList>
            <person name="Henning P.M."/>
            <person name="Roalson E.H."/>
            <person name="Mir W."/>
            <person name="McCubbin A.G."/>
            <person name="Shore J.S."/>
        </authorList>
    </citation>
    <scope>NUCLEOTIDE SEQUENCE</scope>
    <source>
        <strain evidence="2">F60SS</strain>
    </source>
</reference>
<dbReference type="EMBL" id="JAKUCV010001361">
    <property type="protein sequence ID" value="KAJ4846706.1"/>
    <property type="molecule type" value="Genomic_DNA"/>
</dbReference>
<dbReference type="Proteomes" id="UP001141552">
    <property type="component" value="Unassembled WGS sequence"/>
</dbReference>
<evidence type="ECO:0000313" key="2">
    <source>
        <dbReference type="EMBL" id="KAJ4846706.1"/>
    </source>
</evidence>
<keyword evidence="1" id="KW-0812">Transmembrane</keyword>
<sequence length="58" mass="6762">MLLLFPEFVLACLFLFLISHRLSWFVIFIFLGRSITMMLLSLFCRMHSLCMSVSASEV</sequence>
<dbReference type="EMBL" id="JAKUCV010001361">
    <property type="protein sequence ID" value="KAJ4846708.1"/>
    <property type="molecule type" value="Genomic_DNA"/>
</dbReference>
<reference evidence="2" key="1">
    <citation type="submission" date="2022-02" db="EMBL/GenBank/DDBJ databases">
        <authorList>
            <person name="Henning P.M."/>
            <person name="McCubbin A.G."/>
            <person name="Shore J.S."/>
        </authorList>
    </citation>
    <scope>NUCLEOTIDE SEQUENCE</scope>
    <source>
        <strain evidence="2">F60SS</strain>
        <tissue evidence="2">Leaves</tissue>
    </source>
</reference>